<keyword evidence="4" id="KW-1185">Reference proteome</keyword>
<name>A0A8J4F555_9CHLO</name>
<dbReference type="AlphaFoldDB" id="A0A8J4F555"/>
<dbReference type="Proteomes" id="UP000747399">
    <property type="component" value="Unassembled WGS sequence"/>
</dbReference>
<dbReference type="InterPro" id="IPR008752">
    <property type="entry name" value="Peptidase_M11"/>
</dbReference>
<feature type="signal peptide" evidence="1">
    <location>
        <begin position="1"/>
        <end position="28"/>
    </location>
</feature>
<reference evidence="3" key="1">
    <citation type="journal article" date="2021" name="Proc. Natl. Acad. Sci. U.S.A.">
        <title>Three genomes in the algal genus Volvox reveal the fate of a haploid sex-determining region after a transition to homothallism.</title>
        <authorList>
            <person name="Yamamoto K."/>
            <person name="Hamaji T."/>
            <person name="Kawai-Toyooka H."/>
            <person name="Matsuzaki R."/>
            <person name="Takahashi F."/>
            <person name="Nishimura Y."/>
            <person name="Kawachi M."/>
            <person name="Noguchi H."/>
            <person name="Minakuchi Y."/>
            <person name="Umen J.G."/>
            <person name="Toyoda A."/>
            <person name="Nozaki H."/>
        </authorList>
    </citation>
    <scope>NUCLEOTIDE SEQUENCE</scope>
    <source>
        <strain evidence="3">NIES-3780</strain>
    </source>
</reference>
<accession>A0A8J4F555</accession>
<evidence type="ECO:0000313" key="4">
    <source>
        <dbReference type="Proteomes" id="UP000747399"/>
    </source>
</evidence>
<dbReference type="EMBL" id="BNCO01000026">
    <property type="protein sequence ID" value="GIL56912.1"/>
    <property type="molecule type" value="Genomic_DNA"/>
</dbReference>
<feature type="chain" id="PRO_5035171227" description="Peptidase M11 gametolysin domain-containing protein" evidence="1">
    <location>
        <begin position="29"/>
        <end position="586"/>
    </location>
</feature>
<proteinExistence type="predicted"/>
<feature type="domain" description="Peptidase M11 gametolysin" evidence="2">
    <location>
        <begin position="182"/>
        <end position="487"/>
    </location>
</feature>
<sequence length="586" mass="64270">MARNSYSSNLALLCAGFALLCALCGAQARKNNLQDSPIQVVATVKIMRSYRSLKAIRGKRAFRSTHDTVELHCPEVIDPTDGIWKPDPNCSVPLTRIARGDDEVTAFQRRYNVISGDKIAATFDIRNRRKNDNNGDARRSLRTARENLVTDAILRPDSIQVVERNNEPKEVYTGSPIQLRAVVYLVDFCGWKNPFRSAQALRTYLFSENGAVEGNMQNYYRTCSYGKTIWDPKYVAVVGPLQLDCKGTVANGALRYNFDASKSCDTNELMYWRIGADTQAQKLAASDPNLSSILQWSQRRRVMMILPPETKCNFNGIADASCVGSICRSFINTKSPLDVNVLFHELQHNHGLNHAGRNELEYGDPTDPMGDSPASGQKVHCHNAPYNWRIGWARPIAGGLLTAANFTPAANRFVLTIPASGTTDMNMVIVNMGSSSPQAGASFITYPKYFLSFRVRNVTFGGYDSGLSAAINQAVVIHKYDGTMNDRDASKSTLVAIGGPRFDSFDPAFPARDVWTGPFTPFNSTSGLGGGLRVKVVSVGPSSAVVEVCRMYSQTEGKPGSAECQANLDRDCDGKMASLDSDCNPK</sequence>
<evidence type="ECO:0000313" key="3">
    <source>
        <dbReference type="EMBL" id="GIL56912.1"/>
    </source>
</evidence>
<evidence type="ECO:0000256" key="1">
    <source>
        <dbReference type="SAM" id="SignalP"/>
    </source>
</evidence>
<keyword evidence="1" id="KW-0732">Signal</keyword>
<gene>
    <name evidence="3" type="ORF">Vafri_12193</name>
</gene>
<protein>
    <recommendedName>
        <fullName evidence="2">Peptidase M11 gametolysin domain-containing protein</fullName>
    </recommendedName>
</protein>
<evidence type="ECO:0000259" key="2">
    <source>
        <dbReference type="Pfam" id="PF05548"/>
    </source>
</evidence>
<organism evidence="3 4">
    <name type="scientific">Volvox africanus</name>
    <dbReference type="NCBI Taxonomy" id="51714"/>
    <lineage>
        <taxon>Eukaryota</taxon>
        <taxon>Viridiplantae</taxon>
        <taxon>Chlorophyta</taxon>
        <taxon>core chlorophytes</taxon>
        <taxon>Chlorophyceae</taxon>
        <taxon>CS clade</taxon>
        <taxon>Chlamydomonadales</taxon>
        <taxon>Volvocaceae</taxon>
        <taxon>Volvox</taxon>
    </lineage>
</organism>
<comment type="caution">
    <text evidence="3">The sequence shown here is derived from an EMBL/GenBank/DDBJ whole genome shotgun (WGS) entry which is preliminary data.</text>
</comment>
<dbReference type="Pfam" id="PF05548">
    <property type="entry name" value="Peptidase_M11"/>
    <property type="match status" value="1"/>
</dbReference>